<evidence type="ECO:0000313" key="1">
    <source>
        <dbReference type="EMBL" id="KAF9492436.1"/>
    </source>
</evidence>
<name>A0A9P5ZVB3_PLEER</name>
<reference evidence="1" key="1">
    <citation type="submission" date="2020-11" db="EMBL/GenBank/DDBJ databases">
        <authorList>
            <consortium name="DOE Joint Genome Institute"/>
            <person name="Ahrendt S."/>
            <person name="Riley R."/>
            <person name="Andreopoulos W."/>
            <person name="Labutti K."/>
            <person name="Pangilinan J."/>
            <person name="Ruiz-Duenas F.J."/>
            <person name="Barrasa J.M."/>
            <person name="Sanchez-Garcia M."/>
            <person name="Camarero S."/>
            <person name="Miyauchi S."/>
            <person name="Serrano A."/>
            <person name="Linde D."/>
            <person name="Babiker R."/>
            <person name="Drula E."/>
            <person name="Ayuso-Fernandez I."/>
            <person name="Pacheco R."/>
            <person name="Padilla G."/>
            <person name="Ferreira P."/>
            <person name="Barriuso J."/>
            <person name="Kellner H."/>
            <person name="Castanera R."/>
            <person name="Alfaro M."/>
            <person name="Ramirez L."/>
            <person name="Pisabarro A.G."/>
            <person name="Kuo A."/>
            <person name="Tritt A."/>
            <person name="Lipzen A."/>
            <person name="He G."/>
            <person name="Yan M."/>
            <person name="Ng V."/>
            <person name="Cullen D."/>
            <person name="Martin F."/>
            <person name="Rosso M.-N."/>
            <person name="Henrissat B."/>
            <person name="Hibbett D."/>
            <person name="Martinez A.T."/>
            <person name="Grigoriev I.V."/>
        </authorList>
    </citation>
    <scope>NUCLEOTIDE SEQUENCE</scope>
    <source>
        <strain evidence="1">ATCC 90797</strain>
    </source>
</reference>
<dbReference type="SUPFAM" id="SSF52540">
    <property type="entry name" value="P-loop containing nucleoside triphosphate hydrolases"/>
    <property type="match status" value="1"/>
</dbReference>
<gene>
    <name evidence="1" type="ORF">BDN71DRAFT_1509447</name>
</gene>
<dbReference type="EMBL" id="MU154601">
    <property type="protein sequence ID" value="KAF9492436.1"/>
    <property type="molecule type" value="Genomic_DNA"/>
</dbReference>
<keyword evidence="2" id="KW-1185">Reference proteome</keyword>
<protein>
    <recommendedName>
        <fullName evidence="3">DNA helicase</fullName>
    </recommendedName>
</protein>
<dbReference type="AlphaFoldDB" id="A0A9P5ZVB3"/>
<proteinExistence type="predicted"/>
<dbReference type="Proteomes" id="UP000807025">
    <property type="component" value="Unassembled WGS sequence"/>
</dbReference>
<evidence type="ECO:0008006" key="3">
    <source>
        <dbReference type="Google" id="ProtNLM"/>
    </source>
</evidence>
<organism evidence="1 2">
    <name type="scientific">Pleurotus eryngii</name>
    <name type="common">Boletus of the steppes</name>
    <dbReference type="NCBI Taxonomy" id="5323"/>
    <lineage>
        <taxon>Eukaryota</taxon>
        <taxon>Fungi</taxon>
        <taxon>Dikarya</taxon>
        <taxon>Basidiomycota</taxon>
        <taxon>Agaricomycotina</taxon>
        <taxon>Agaricomycetes</taxon>
        <taxon>Agaricomycetidae</taxon>
        <taxon>Agaricales</taxon>
        <taxon>Pleurotineae</taxon>
        <taxon>Pleurotaceae</taxon>
        <taxon>Pleurotus</taxon>
    </lineage>
</organism>
<dbReference type="CDD" id="cd18809">
    <property type="entry name" value="SF1_C_RecD"/>
    <property type="match status" value="1"/>
</dbReference>
<dbReference type="InterPro" id="IPR027417">
    <property type="entry name" value="P-loop_NTPase"/>
</dbReference>
<dbReference type="OrthoDB" id="432234at2759"/>
<dbReference type="InterPro" id="IPR051055">
    <property type="entry name" value="PIF1_helicase"/>
</dbReference>
<evidence type="ECO:0000313" key="2">
    <source>
        <dbReference type="Proteomes" id="UP000807025"/>
    </source>
</evidence>
<dbReference type="PANTHER" id="PTHR47642">
    <property type="entry name" value="ATP-DEPENDENT DNA HELICASE"/>
    <property type="match status" value="1"/>
</dbReference>
<comment type="caution">
    <text evidence="1">The sequence shown here is derived from an EMBL/GenBank/DDBJ whole genome shotgun (WGS) entry which is preliminary data.</text>
</comment>
<accession>A0A9P5ZVB3</accession>
<sequence>METANTSGIFGINDVAVPSWKSVAQPATHQQLQKYAAWEDYVRNYIRGEELDNDDDNSGYIAQPTLLPSVPNISTVANETAKAAITSNNIDLNDIPGSDGQTIQSIVLNEEQARVHAIIKYHMLKTACLENNDQLLMIVNGCGSMGKSALIEAITNTSRQLGIGSSLAKMAMSGVAATRIGGTTESGDSSAEIETYGINTQTDWAPGIKDITWGGSRGTITVITLDLREPSTLITTDGLVKLTYPSTCVIFKLDNLLFPRIEGLEANEIPITASEATFTLVEEDGTKSMVRRRQFAIMPAYAFTDYKVQGQTIECVLVNLAEPAKNALDPFHAYVALSRSRGRDTIRLFRDSPTRLITTHPSNDLIPEDE</sequence>